<keyword evidence="1" id="KW-0732">Signal</keyword>
<proteinExistence type="inferred from homology"/>
<organism evidence="5 6">
    <name type="scientific">Aristolochia fimbriata</name>
    <name type="common">White veined hardy Dutchman's pipe vine</name>
    <dbReference type="NCBI Taxonomy" id="158543"/>
    <lineage>
        <taxon>Eukaryota</taxon>
        <taxon>Viridiplantae</taxon>
        <taxon>Streptophyta</taxon>
        <taxon>Embryophyta</taxon>
        <taxon>Tracheophyta</taxon>
        <taxon>Spermatophyta</taxon>
        <taxon>Magnoliopsida</taxon>
        <taxon>Magnoliidae</taxon>
        <taxon>Piperales</taxon>
        <taxon>Aristolochiaceae</taxon>
        <taxon>Aristolochia</taxon>
    </lineage>
</organism>
<keyword evidence="6" id="KW-1185">Reference proteome</keyword>
<dbReference type="AlphaFoldDB" id="A0AAV7E556"/>
<evidence type="ECO:0000313" key="5">
    <source>
        <dbReference type="EMBL" id="KAG9442991.1"/>
    </source>
</evidence>
<dbReference type="InterPro" id="IPR034086">
    <property type="entry name" value="PMEI_plant"/>
</dbReference>
<dbReference type="GO" id="GO:0046910">
    <property type="term" value="F:pectinesterase inhibitor activity"/>
    <property type="evidence" value="ECO:0007669"/>
    <property type="project" value="InterPro"/>
</dbReference>
<keyword evidence="2" id="KW-1015">Disulfide bond</keyword>
<reference evidence="5 6" key="1">
    <citation type="submission" date="2021-07" db="EMBL/GenBank/DDBJ databases">
        <title>The Aristolochia fimbriata genome: insights into angiosperm evolution, floral development and chemical biosynthesis.</title>
        <authorList>
            <person name="Jiao Y."/>
        </authorList>
    </citation>
    <scope>NUCLEOTIDE SEQUENCE [LARGE SCALE GENOMIC DNA]</scope>
    <source>
        <strain evidence="5">IBCAS-2021</strain>
        <tissue evidence="5">Leaf</tissue>
    </source>
</reference>
<evidence type="ECO:0000256" key="3">
    <source>
        <dbReference type="ARBA" id="ARBA00038471"/>
    </source>
</evidence>
<gene>
    <name evidence="5" type="ORF">H6P81_018845</name>
</gene>
<dbReference type="PANTHER" id="PTHR36710:SF18">
    <property type="entry name" value="PECTINESTERASE INHIBITOR 5-RELATED"/>
    <property type="match status" value="1"/>
</dbReference>
<evidence type="ECO:0000313" key="6">
    <source>
        <dbReference type="Proteomes" id="UP000825729"/>
    </source>
</evidence>
<dbReference type="SUPFAM" id="SSF101148">
    <property type="entry name" value="Plant invertase/pectin methylesterase inhibitor"/>
    <property type="match status" value="1"/>
</dbReference>
<dbReference type="NCBIfam" id="TIGR01614">
    <property type="entry name" value="PME_inhib"/>
    <property type="match status" value="1"/>
</dbReference>
<dbReference type="EMBL" id="JAINDJ010000007">
    <property type="protein sequence ID" value="KAG9442991.1"/>
    <property type="molecule type" value="Genomic_DNA"/>
</dbReference>
<dbReference type="Pfam" id="PF04043">
    <property type="entry name" value="PMEI"/>
    <property type="match status" value="1"/>
</dbReference>
<dbReference type="CDD" id="cd15797">
    <property type="entry name" value="PMEI"/>
    <property type="match status" value="1"/>
</dbReference>
<dbReference type="SMART" id="SM00856">
    <property type="entry name" value="PMEI"/>
    <property type="match status" value="1"/>
</dbReference>
<feature type="domain" description="Pectinesterase inhibitor" evidence="4">
    <location>
        <begin position="57"/>
        <end position="204"/>
    </location>
</feature>
<dbReference type="InterPro" id="IPR035513">
    <property type="entry name" value="Invertase/methylesterase_inhib"/>
</dbReference>
<dbReference type="PANTHER" id="PTHR36710">
    <property type="entry name" value="PECTINESTERASE INHIBITOR-LIKE"/>
    <property type="match status" value="1"/>
</dbReference>
<dbReference type="InterPro" id="IPR006501">
    <property type="entry name" value="Pectinesterase_inhib_dom"/>
</dbReference>
<name>A0AAV7E556_ARIFI</name>
<dbReference type="InterPro" id="IPR052421">
    <property type="entry name" value="PCW_Enzyme_Inhibitor"/>
</dbReference>
<evidence type="ECO:0000259" key="4">
    <source>
        <dbReference type="SMART" id="SM00856"/>
    </source>
</evidence>
<comment type="caution">
    <text evidence="5">The sequence shown here is derived from an EMBL/GenBank/DDBJ whole genome shotgun (WGS) entry which is preliminary data.</text>
</comment>
<dbReference type="Gene3D" id="1.20.140.40">
    <property type="entry name" value="Invertase/pectin methylesterase inhibitor family protein"/>
    <property type="match status" value="1"/>
</dbReference>
<sequence length="210" mass="23430">MYFESTFALFLEEIVNDRSTFEESVMEMTRRQILLLVSLAALAVQVGTKNGVAAQGSVSQAIRDACQNTLRPDVCIFILSSDPRSRDRKYPGQLAYLATLLSNEKGKESLNHISDLQKQTTDPYLKKVLNYCHDRYELGPVGHTSTALEHLNDGDHNLAAQSLSDCVAKVDECDHIFRIPPYPPSVLAETDEVMNKYCYVALELVNSLGN</sequence>
<protein>
    <recommendedName>
        <fullName evidence="4">Pectinesterase inhibitor domain-containing protein</fullName>
    </recommendedName>
</protein>
<accession>A0AAV7E556</accession>
<evidence type="ECO:0000256" key="1">
    <source>
        <dbReference type="ARBA" id="ARBA00022729"/>
    </source>
</evidence>
<comment type="similarity">
    <text evidence="3">Belongs to the PMEI family.</text>
</comment>
<evidence type="ECO:0000256" key="2">
    <source>
        <dbReference type="ARBA" id="ARBA00023157"/>
    </source>
</evidence>
<dbReference type="Proteomes" id="UP000825729">
    <property type="component" value="Unassembled WGS sequence"/>
</dbReference>